<protein>
    <submittedName>
        <fullName evidence="2">Uncharacterized protein</fullName>
    </submittedName>
</protein>
<accession>D5SYC6</accession>
<dbReference type="OrthoDB" id="214738at2"/>
<reference evidence="2 3" key="1">
    <citation type="journal article" date="2010" name="Stand. Genomic Sci.">
        <title>Complete genome sequence of Planctomyces limnophilus type strain (Mu 290).</title>
        <authorList>
            <person name="Labutti K."/>
            <person name="Sikorski J."/>
            <person name="Schneider S."/>
            <person name="Nolan M."/>
            <person name="Lucas S."/>
            <person name="Glavina Del Rio T."/>
            <person name="Tice H."/>
            <person name="Cheng J.F."/>
            <person name="Goodwin L."/>
            <person name="Pitluck S."/>
            <person name="Liolios K."/>
            <person name="Ivanova N."/>
            <person name="Mavromatis K."/>
            <person name="Mikhailova N."/>
            <person name="Pati A."/>
            <person name="Chen A."/>
            <person name="Palaniappan K."/>
            <person name="Land M."/>
            <person name="Hauser L."/>
            <person name="Chang Y.J."/>
            <person name="Jeffries C.D."/>
            <person name="Tindall B.J."/>
            <person name="Rohde M."/>
            <person name="Goker M."/>
            <person name="Woyke T."/>
            <person name="Bristow J."/>
            <person name="Eisen J.A."/>
            <person name="Markowitz V."/>
            <person name="Hugenholtz P."/>
            <person name="Kyrpides N.C."/>
            <person name="Klenk H.P."/>
            <person name="Lapidus A."/>
        </authorList>
    </citation>
    <scope>NUCLEOTIDE SEQUENCE [LARGE SCALE GENOMIC DNA]</scope>
    <source>
        <strain evidence="3">ATCC 43296 / DSM 3776 / IFAM 1008 / 290</strain>
    </source>
</reference>
<evidence type="ECO:0000313" key="3">
    <source>
        <dbReference type="Proteomes" id="UP000002220"/>
    </source>
</evidence>
<evidence type="ECO:0000256" key="1">
    <source>
        <dbReference type="SAM" id="Phobius"/>
    </source>
</evidence>
<dbReference type="HOGENOM" id="CLU_2247539_0_0_0"/>
<evidence type="ECO:0000313" key="2">
    <source>
        <dbReference type="EMBL" id="ADG67654.1"/>
    </source>
</evidence>
<keyword evidence="1" id="KW-1133">Transmembrane helix</keyword>
<name>D5SYC6_PLAL2</name>
<keyword evidence="3" id="KW-1185">Reference proteome</keyword>
<dbReference type="KEGG" id="plm:Plim_1824"/>
<feature type="transmembrane region" description="Helical" evidence="1">
    <location>
        <begin position="32"/>
        <end position="55"/>
    </location>
</feature>
<keyword evidence="1" id="KW-0812">Transmembrane</keyword>
<dbReference type="RefSeq" id="WP_013110085.1">
    <property type="nucleotide sequence ID" value="NC_014148.1"/>
</dbReference>
<dbReference type="EMBL" id="CP001744">
    <property type="protein sequence ID" value="ADG67654.1"/>
    <property type="molecule type" value="Genomic_DNA"/>
</dbReference>
<dbReference type="Proteomes" id="UP000002220">
    <property type="component" value="Chromosome"/>
</dbReference>
<keyword evidence="1" id="KW-0472">Membrane</keyword>
<gene>
    <name evidence="2" type="ordered locus">Plim_1824</name>
</gene>
<feature type="transmembrane region" description="Helical" evidence="1">
    <location>
        <begin position="61"/>
        <end position="90"/>
    </location>
</feature>
<dbReference type="AlphaFoldDB" id="D5SYC6"/>
<organism evidence="2 3">
    <name type="scientific">Planctopirus limnophila (strain ATCC 43296 / DSM 3776 / IFAM 1008 / Mu 290)</name>
    <name type="common">Planctomyces limnophilus</name>
    <dbReference type="NCBI Taxonomy" id="521674"/>
    <lineage>
        <taxon>Bacteria</taxon>
        <taxon>Pseudomonadati</taxon>
        <taxon>Planctomycetota</taxon>
        <taxon>Planctomycetia</taxon>
        <taxon>Planctomycetales</taxon>
        <taxon>Planctomycetaceae</taxon>
        <taxon>Planctopirus</taxon>
    </lineage>
</organism>
<sequence length="104" mass="11153">MSDQPSELRGSPTAQTMAHWLAPLLKKWLPHLVAAQLILLLFTKIAGIVAVVCWLCELMPVVWGLAGLLIVLVISTGSLFFAIVLSLAMLEILRSDSAGRGTSA</sequence>
<proteinExistence type="predicted"/>